<dbReference type="InterPro" id="IPR013783">
    <property type="entry name" value="Ig-like_fold"/>
</dbReference>
<dbReference type="STRING" id="1859457.BET10_05105"/>
<dbReference type="Gene3D" id="3.10.450.490">
    <property type="match status" value="1"/>
</dbReference>
<reference evidence="11 12" key="1">
    <citation type="submission" date="2016-09" db="EMBL/GenBank/DDBJ databases">
        <title>Pseudoalteromonas amylolytica sp. nov., isolated from the surface seawater.</title>
        <authorList>
            <person name="Wu Y.-H."/>
            <person name="Cheng H."/>
            <person name="Jin X.-B."/>
            <person name="Wang C.-S."/>
            <person name="Xu X.-W."/>
        </authorList>
    </citation>
    <scope>NUCLEOTIDE SEQUENCE [LARGE SCALE GENOMIC DNA]</scope>
    <source>
        <strain evidence="11 12">JW1</strain>
    </source>
</reference>
<accession>A0A1S1N0L2</accession>
<dbReference type="GO" id="GO:0005576">
    <property type="term" value="C:extracellular region"/>
    <property type="evidence" value="ECO:0007669"/>
    <property type="project" value="UniProtKB-SubCell"/>
</dbReference>
<dbReference type="PANTHER" id="PTHR33794">
    <property type="entry name" value="BACILLOLYSIN"/>
    <property type="match status" value="1"/>
</dbReference>
<dbReference type="InterPro" id="IPR027268">
    <property type="entry name" value="Peptidase_M4/M1_CTD_sf"/>
</dbReference>
<evidence type="ECO:0000256" key="9">
    <source>
        <dbReference type="RuleBase" id="RU366073"/>
    </source>
</evidence>
<organism evidence="11 12">
    <name type="scientific">Pseudoalteromonas amylolytica</name>
    <dbReference type="NCBI Taxonomy" id="1859457"/>
    <lineage>
        <taxon>Bacteria</taxon>
        <taxon>Pseudomonadati</taxon>
        <taxon>Pseudomonadota</taxon>
        <taxon>Gammaproteobacteria</taxon>
        <taxon>Alteromonadales</taxon>
        <taxon>Pseudoalteromonadaceae</taxon>
        <taxon>Pseudoalteromonas</taxon>
    </lineage>
</organism>
<evidence type="ECO:0000256" key="1">
    <source>
        <dbReference type="ARBA" id="ARBA00009388"/>
    </source>
</evidence>
<dbReference type="CDD" id="cd09597">
    <property type="entry name" value="M4_TLP"/>
    <property type="match status" value="1"/>
</dbReference>
<gene>
    <name evidence="11" type="ORF">BET10_05105</name>
</gene>
<dbReference type="PRINTS" id="PR00730">
    <property type="entry name" value="THERMOLYSIN"/>
</dbReference>
<protein>
    <recommendedName>
        <fullName evidence="9">Neutral metalloproteinase</fullName>
        <ecNumber evidence="9">3.4.24.-</ecNumber>
    </recommendedName>
</protein>
<evidence type="ECO:0000313" key="12">
    <source>
        <dbReference type="Proteomes" id="UP000179786"/>
    </source>
</evidence>
<dbReference type="GO" id="GO:0005975">
    <property type="term" value="P:carbohydrate metabolic process"/>
    <property type="evidence" value="ECO:0007669"/>
    <property type="project" value="InterPro"/>
</dbReference>
<feature type="active site" description="Proton donor" evidence="8">
    <location>
        <position position="420"/>
    </location>
</feature>
<dbReference type="Gene3D" id="2.60.40.10">
    <property type="entry name" value="Immunoglobulins"/>
    <property type="match status" value="1"/>
</dbReference>
<dbReference type="CDD" id="cd00146">
    <property type="entry name" value="PKD"/>
    <property type="match status" value="1"/>
</dbReference>
<comment type="caution">
    <text evidence="11">The sequence shown here is derived from an EMBL/GenBank/DDBJ whole genome shotgun (WGS) entry which is preliminary data.</text>
</comment>
<dbReference type="InterPro" id="IPR013856">
    <property type="entry name" value="Peptidase_M4_domain"/>
</dbReference>
<dbReference type="OrthoDB" id="5378341at2"/>
<evidence type="ECO:0000256" key="5">
    <source>
        <dbReference type="ARBA" id="ARBA00022833"/>
    </source>
</evidence>
<keyword evidence="2 9" id="KW-0645">Protease</keyword>
<keyword evidence="5 9" id="KW-0862">Zinc</keyword>
<dbReference type="Gene3D" id="1.10.390.10">
    <property type="entry name" value="Neutral Protease Domain 2"/>
    <property type="match status" value="1"/>
</dbReference>
<evidence type="ECO:0000256" key="3">
    <source>
        <dbReference type="ARBA" id="ARBA00022723"/>
    </source>
</evidence>
<dbReference type="PANTHER" id="PTHR33794:SF1">
    <property type="entry name" value="BACILLOLYSIN"/>
    <property type="match status" value="1"/>
</dbReference>
<dbReference type="Gene3D" id="3.10.450.40">
    <property type="match status" value="1"/>
</dbReference>
<evidence type="ECO:0000259" key="10">
    <source>
        <dbReference type="PROSITE" id="PS50093"/>
    </source>
</evidence>
<comment type="function">
    <text evidence="9">Extracellular zinc metalloprotease.</text>
</comment>
<keyword evidence="4 9" id="KW-0378">Hydrolase</keyword>
<dbReference type="Pfam" id="PF18911">
    <property type="entry name" value="PKD_4"/>
    <property type="match status" value="1"/>
</dbReference>
<keyword evidence="3" id="KW-0479">Metal-binding</keyword>
<dbReference type="SUPFAM" id="SSF51055">
    <property type="entry name" value="Carbohydrate binding domain"/>
    <property type="match status" value="1"/>
</dbReference>
<dbReference type="InterPro" id="IPR000601">
    <property type="entry name" value="PKD_dom"/>
</dbReference>
<dbReference type="CDD" id="cd12215">
    <property type="entry name" value="ChiC_BD"/>
    <property type="match status" value="1"/>
</dbReference>
<dbReference type="GO" id="GO:0046872">
    <property type="term" value="F:metal ion binding"/>
    <property type="evidence" value="ECO:0007669"/>
    <property type="project" value="UniProtKB-UniRule"/>
</dbReference>
<evidence type="ECO:0000256" key="4">
    <source>
        <dbReference type="ARBA" id="ARBA00022801"/>
    </source>
</evidence>
<feature type="active site" evidence="8">
    <location>
        <position position="343"/>
    </location>
</feature>
<feature type="signal peptide" evidence="9">
    <location>
        <begin position="1"/>
        <end position="24"/>
    </location>
</feature>
<comment type="subcellular location">
    <subcellularLocation>
        <location evidence="9">Secreted</location>
    </subcellularLocation>
</comment>
<evidence type="ECO:0000256" key="6">
    <source>
        <dbReference type="ARBA" id="ARBA00023049"/>
    </source>
</evidence>
<keyword evidence="9" id="KW-0732">Signal</keyword>
<dbReference type="GO" id="GO:0004222">
    <property type="term" value="F:metalloendopeptidase activity"/>
    <property type="evidence" value="ECO:0007669"/>
    <property type="project" value="UniProtKB-UniRule"/>
</dbReference>
<keyword evidence="9" id="KW-0964">Secreted</keyword>
<dbReference type="SMART" id="SM00089">
    <property type="entry name" value="PKD"/>
    <property type="match status" value="1"/>
</dbReference>
<name>A0A1S1N0L2_9GAMM</name>
<dbReference type="EC" id="3.4.24.-" evidence="9"/>
<feature type="chain" id="PRO_5023153478" description="Neutral metalloproteinase" evidence="9">
    <location>
        <begin position="25"/>
        <end position="647"/>
    </location>
</feature>
<dbReference type="GO" id="GO:0030246">
    <property type="term" value="F:carbohydrate binding"/>
    <property type="evidence" value="ECO:0007669"/>
    <property type="project" value="InterPro"/>
</dbReference>
<dbReference type="GO" id="GO:0004553">
    <property type="term" value="F:hydrolase activity, hydrolyzing O-glycosyl compounds"/>
    <property type="evidence" value="ECO:0007669"/>
    <property type="project" value="InterPro"/>
</dbReference>
<dbReference type="Gene3D" id="3.10.170.10">
    <property type="match status" value="1"/>
</dbReference>
<proteinExistence type="inferred from homology"/>
<evidence type="ECO:0000256" key="2">
    <source>
        <dbReference type="ARBA" id="ARBA00022670"/>
    </source>
</evidence>
<comment type="cofactor">
    <cofactor evidence="9">
        <name>Zn(2+)</name>
        <dbReference type="ChEBI" id="CHEBI:29105"/>
    </cofactor>
</comment>
<dbReference type="InterPro" id="IPR022409">
    <property type="entry name" value="PKD/Chitinase_dom"/>
</dbReference>
<dbReference type="AlphaFoldDB" id="A0A1S1N0L2"/>
<dbReference type="PROSITE" id="PS50093">
    <property type="entry name" value="PKD"/>
    <property type="match status" value="1"/>
</dbReference>
<keyword evidence="6 9" id="KW-0482">Metalloprotease</keyword>
<dbReference type="SUPFAM" id="SSF49299">
    <property type="entry name" value="PKD domain"/>
    <property type="match status" value="1"/>
</dbReference>
<dbReference type="GO" id="GO:0006508">
    <property type="term" value="P:proteolysis"/>
    <property type="evidence" value="ECO:0007669"/>
    <property type="project" value="UniProtKB-KW"/>
</dbReference>
<keyword evidence="7" id="KW-0865">Zymogen</keyword>
<dbReference type="InterPro" id="IPR050728">
    <property type="entry name" value="Zinc_Metalloprotease_M4"/>
</dbReference>
<dbReference type="InterPro" id="IPR003610">
    <property type="entry name" value="CBM5/12"/>
</dbReference>
<dbReference type="Pfam" id="PF02868">
    <property type="entry name" value="Peptidase_M4_C"/>
    <property type="match status" value="1"/>
</dbReference>
<dbReference type="Proteomes" id="UP000179786">
    <property type="component" value="Unassembled WGS sequence"/>
</dbReference>
<dbReference type="SUPFAM" id="SSF55486">
    <property type="entry name" value="Metalloproteases ('zincins'), catalytic domain"/>
    <property type="match status" value="1"/>
</dbReference>
<evidence type="ECO:0000313" key="11">
    <source>
        <dbReference type="EMBL" id="OHU92828.1"/>
    </source>
</evidence>
<dbReference type="RefSeq" id="WP_070983388.1">
    <property type="nucleotide sequence ID" value="NZ_MKJU01000006.1"/>
</dbReference>
<dbReference type="InterPro" id="IPR035986">
    <property type="entry name" value="PKD_dom_sf"/>
</dbReference>
<dbReference type="InterPro" id="IPR001570">
    <property type="entry name" value="Peptidase_M4_C_domain"/>
</dbReference>
<keyword evidence="12" id="KW-1185">Reference proteome</keyword>
<feature type="domain" description="PKD" evidence="10">
    <location>
        <begin position="523"/>
        <end position="574"/>
    </location>
</feature>
<dbReference type="Pfam" id="PF01447">
    <property type="entry name" value="Peptidase_M4"/>
    <property type="match status" value="1"/>
</dbReference>
<dbReference type="SMART" id="SM00495">
    <property type="entry name" value="ChtBD3"/>
    <property type="match status" value="1"/>
</dbReference>
<dbReference type="InterPro" id="IPR036573">
    <property type="entry name" value="CBM_sf_5/12"/>
</dbReference>
<evidence type="ECO:0000256" key="7">
    <source>
        <dbReference type="ARBA" id="ARBA00023145"/>
    </source>
</evidence>
<sequence length="647" mass="72288">MKKSTMIFKSLALLTSLCTSMSFAAERINANALIPSVSQAKSAQIVKELTIHSLLRESKALVEVPVLSGVKKMRMQQYYQGIPLLGESFVMSKSPSGSLGLFGDVITEINDDIASIVPKITAEFAVKMALEHTKLRIGELQNPSQQLYIWLDTEDKAHLVWLVSFYSDVDKPIRPHFIIDAHNGLLLRQWDGLTHVSKSIKAGGPGGNGKTGLYHYGVERELPPFDATEEQGLCYLDSSNVSTFDMRNTTSELHLHEFVCSENVAREVNGAFSPLNDAHAFAQYTDRMFTQWANTPALKDQIKMRVHYGQNRASAFWNGEFVTLGDGTQSNYPSATLSVVAHEIAHGFTEQHSQLIYSGQSGGLNEAYSDITAAAVNQFIHQQFNWQIGDKLLKAEGAVRYMDNPKMGHTSQYKTNTGVHTSSGIFNKAFYVLATKPNWNIQKAFKLFTLANQLYWTSDATFESAGLGLYQAALDLNYCVNDVVFAMESVGVYDSGVKTDRYCPNQDNDSGPTAQFLYNKQQLQVSFNDHSNDDNGIASYHWDFGDGELSTLANPIHTYKQPGSYQVRLTVFDSKNVLDHTLQTIIVQSDTCHVAAWQPTQVYRYPDKAEYNNLVYQARWWTKGNQPDLNSGNGQVWRYIEPCLGSN</sequence>
<evidence type="ECO:0000256" key="8">
    <source>
        <dbReference type="PIRSR" id="PIRSR623612-1"/>
    </source>
</evidence>
<dbReference type="Gene3D" id="2.10.10.20">
    <property type="entry name" value="Carbohydrate-binding module superfamily 5/12"/>
    <property type="match status" value="1"/>
</dbReference>
<dbReference type="InterPro" id="IPR023612">
    <property type="entry name" value="Peptidase_M4"/>
</dbReference>
<dbReference type="EMBL" id="MKJU01000006">
    <property type="protein sequence ID" value="OHU92828.1"/>
    <property type="molecule type" value="Genomic_DNA"/>
</dbReference>
<comment type="similarity">
    <text evidence="1 9">Belongs to the peptidase M4 family.</text>
</comment>